<proteinExistence type="predicted"/>
<feature type="compositionally biased region" description="Polar residues" evidence="4">
    <location>
        <begin position="95"/>
        <end position="112"/>
    </location>
</feature>
<sequence length="1883" mass="206681">TRISTTHKQQASSFQIIANVAYLQYPELRTAWAFGKAMSVLQRGKSKADFTAELLQGRQLKRVKSEGAASELSHPPESVQSVPLEEQASEAESLPVSQGEQGDADSQNGQSSDDADEAQMDRVPAFQPALNPDSPPYRQGSGSFFETGLQQIGNWVREALDRLGDGERADLAFMLSKDSNAARHVATACSGCDGAIPIAKMLLQTVSETLGGECSMEHVFSCEQDSRKQMFLLKMFRNTWNDADMRALFEDTEVLRQGPGAQAHDQVSGSSATVPMCTDLFMGFPCQDISKLNRNAAENADVIRNRGLRTGRVFDDVVAYVQQTLNVQASDVEGLDLPENSLTDPDSFRGLVLENVPGLLEGPRGVNPATGDPWCSNWDYCNEKLQRAGLFSAPFLLEPWLFGVPVVRKRVYIICLPKKMASEAGVTEEAAREFACKVMQKLCCSGAPGTMRCLDDFLLQEDSDFVKEELDRARQLEAKRRESELRAAASSKKGKQLKWPEQHAAALAARGLDWWEHSRPPPEVLTRFPGLLALTERQFDLCRVQGISFPDTRHSAVQLSQSLRGHRRILPNRSDIVLPLGELLLTHRCRLATGAESLSLQGIHFGRQQHRLMDVEPDLLQSLAGNSFHGYVFAAVLLTKLVLEAHLVAEKAVLTNRRLSSKRPGRKSTLDDLFSFPSNENMQTADGDDDVALASASKNEPGMENVDNSFLVAICQMTDAVLLRFHAISGRVCWAQSAKRSALGVSAQTAGSDPLSVAGPDSDVWGHASFKGCKFCRRSRNFPNPLLALFPNKPCLGFRSERHSECLTCTCVNRREGNIESATDKNAHAKKLAEDRKSYDRHMELVEAHEKQALEAGAKKRKIGSHVSEGDLRDTQVTVNSTAGLELRTCLGILWPQEIYERKHGVKLQDKDLTCINQAGQVLKGVLRPKSDGMEQGCTEIFDVRQSFAAKAVTEADSATAISEKEVDVAWARAHGRHSLGVTTPEDAEGNMGPPSLSMKQGVKRPAPDDFDDLMAFDSDFFSVSGGGKNTELPSPQGASKATREVQATDRILLECQQAVHNIQEGMSVKTKHITSLGEKVKSRLSPALVALYTIGYDPSSDAAPTEGFLALEKLRTYEQVMLKIEPFVKGLNNEDTRGQEVWAAAKAATCKDFTPPKNLAELVLQREVDRAAKAKDFDTIKSLLQCSSVAEGSTEHNFDTALIEDGEKRVAFREREITRLAAELMRQDNQVDAVADLIKSVVESSLLPEDSQIMQEFRQVIPLFKPLDLDTPVDHLQFLITKFRTERSLKLHKVLNFFTTGLKILDGAAAGLASRSKDTDLKRRLDDLRRKAALLPVPSAIECEDYKTLRGKAEHFQCIFETLTEIKTSGSVDFIRRETDALKDVEDKMEAFAKYSLDVMKLKGETDVERALKEFCDTCDESDVTSGGVADFQGACATSIEDLDSFGLDFWEGLVGKEDAQSKFFGDVEKFSNLLKILSSSLPKLLVDQVDDWEELSALVELVAVPKPIVTKWAGWAAAQPKLETKLTMLFEKTVVAAFQPLVKATPTAANVLKFLVSREQDTAALDSSSTIMLPEVKQMLLDAEKTSGALMTALASWRCKAFGSIAATLLDEAEAPGLSLWIMACFPKVCGLALQLKDLVHKSSSDDTGLIPEVATFGEALAIAKTKSDEFRSFMQTLELPNEDADGAKVMLAQKISQWADGLLKELVSRVIEQAKQKFSATEEEVQKVLDHDGMKSVDSELERGWGPDVQQKLLEISSSTESKRLHALVKVLDTQSSYGKDLQCVKSIFGDIEPPMIAAEVYAAAKKANVVLACIQALGRPLKEKESRAALARRARLMAFTKEVTLPANLDMLLNKTAGEGSGTSGAVSVSDGRRPASSA</sequence>
<dbReference type="Gene3D" id="3.40.50.150">
    <property type="entry name" value="Vaccinia Virus protein VP39"/>
    <property type="match status" value="1"/>
</dbReference>
<evidence type="ECO:0000313" key="5">
    <source>
        <dbReference type="EMBL" id="CAE7294669.1"/>
    </source>
</evidence>
<dbReference type="GO" id="GO:0008168">
    <property type="term" value="F:methyltransferase activity"/>
    <property type="evidence" value="ECO:0007669"/>
    <property type="project" value="UniProtKB-KW"/>
</dbReference>
<evidence type="ECO:0000256" key="3">
    <source>
        <dbReference type="SAM" id="Coils"/>
    </source>
</evidence>
<evidence type="ECO:0000256" key="1">
    <source>
        <dbReference type="ARBA" id="ARBA00022603"/>
    </source>
</evidence>
<reference evidence="5" key="1">
    <citation type="submission" date="2021-02" db="EMBL/GenBank/DDBJ databases">
        <authorList>
            <person name="Dougan E. K."/>
            <person name="Rhodes N."/>
            <person name="Thang M."/>
            <person name="Chan C."/>
        </authorList>
    </citation>
    <scope>NUCLEOTIDE SEQUENCE</scope>
</reference>
<keyword evidence="3" id="KW-0175">Coiled coil</keyword>
<dbReference type="OrthoDB" id="420362at2759"/>
<accession>A0A812N1Z0</accession>
<gene>
    <name evidence="5" type="ORF">SNEC2469_LOCUS7232</name>
</gene>
<feature type="region of interest" description="Disordered" evidence="4">
    <location>
        <begin position="65"/>
        <end position="117"/>
    </location>
</feature>
<dbReference type="InterPro" id="IPR001525">
    <property type="entry name" value="C5_MeTfrase"/>
</dbReference>
<dbReference type="GO" id="GO:0032259">
    <property type="term" value="P:methylation"/>
    <property type="evidence" value="ECO:0007669"/>
    <property type="project" value="UniProtKB-KW"/>
</dbReference>
<dbReference type="Proteomes" id="UP000601435">
    <property type="component" value="Unassembled WGS sequence"/>
</dbReference>
<dbReference type="EMBL" id="CAJNJA010012350">
    <property type="protein sequence ID" value="CAE7294669.1"/>
    <property type="molecule type" value="Genomic_DNA"/>
</dbReference>
<feature type="region of interest" description="Disordered" evidence="4">
    <location>
        <begin position="980"/>
        <end position="1005"/>
    </location>
</feature>
<feature type="coiled-coil region" evidence="3">
    <location>
        <begin position="466"/>
        <end position="493"/>
    </location>
</feature>
<feature type="non-terminal residue" evidence="5">
    <location>
        <position position="1"/>
    </location>
</feature>
<feature type="region of interest" description="Disordered" evidence="4">
    <location>
        <begin position="658"/>
        <end position="687"/>
    </location>
</feature>
<evidence type="ECO:0000256" key="2">
    <source>
        <dbReference type="ARBA" id="ARBA00022679"/>
    </source>
</evidence>
<evidence type="ECO:0000256" key="4">
    <source>
        <dbReference type="SAM" id="MobiDB-lite"/>
    </source>
</evidence>
<keyword evidence="1" id="KW-0489">Methyltransferase</keyword>
<organism evidence="5 6">
    <name type="scientific">Symbiodinium necroappetens</name>
    <dbReference type="NCBI Taxonomy" id="1628268"/>
    <lineage>
        <taxon>Eukaryota</taxon>
        <taxon>Sar</taxon>
        <taxon>Alveolata</taxon>
        <taxon>Dinophyceae</taxon>
        <taxon>Suessiales</taxon>
        <taxon>Symbiodiniaceae</taxon>
        <taxon>Symbiodinium</taxon>
    </lineage>
</organism>
<name>A0A812N1Z0_9DINO</name>
<comment type="caution">
    <text evidence="5">The sequence shown here is derived from an EMBL/GenBank/DDBJ whole genome shotgun (WGS) entry which is preliminary data.</text>
</comment>
<feature type="coiled-coil region" evidence="3">
    <location>
        <begin position="1707"/>
        <end position="1734"/>
    </location>
</feature>
<dbReference type="Pfam" id="PF00145">
    <property type="entry name" value="DNA_methylase"/>
    <property type="match status" value="1"/>
</dbReference>
<keyword evidence="6" id="KW-1185">Reference proteome</keyword>
<protein>
    <submittedName>
        <fullName evidence="5">Uncharacterized protein</fullName>
    </submittedName>
</protein>
<keyword evidence="2" id="KW-0808">Transferase</keyword>
<dbReference type="InterPro" id="IPR029063">
    <property type="entry name" value="SAM-dependent_MTases_sf"/>
</dbReference>
<dbReference type="SUPFAM" id="SSF53335">
    <property type="entry name" value="S-adenosyl-L-methionine-dependent methyltransferases"/>
    <property type="match status" value="1"/>
</dbReference>
<feature type="region of interest" description="Disordered" evidence="4">
    <location>
        <begin position="1862"/>
        <end position="1883"/>
    </location>
</feature>
<evidence type="ECO:0000313" key="6">
    <source>
        <dbReference type="Proteomes" id="UP000601435"/>
    </source>
</evidence>